<reference evidence="2 4" key="1">
    <citation type="submission" date="2019-09" db="EMBL/GenBank/DDBJ databases">
        <authorList>
            <person name="Mazhar S."/>
            <person name="Altermann E."/>
            <person name="Hill C."/>
            <person name="Mcauliffe O."/>
        </authorList>
    </citation>
    <scope>NUCLEOTIDE SEQUENCE [LARGE SCALE GENOMIC DNA]</scope>
    <source>
        <strain evidence="2 4">ATCC 51831</strain>
    </source>
</reference>
<dbReference type="OrthoDB" id="2418621at2"/>
<gene>
    <name evidence="2" type="ORF">ERX35_000600</name>
    <name evidence="3" type="ORF">KFV11_02755</name>
</gene>
<protein>
    <submittedName>
        <fullName evidence="3">Uncharacterized protein</fullName>
    </submittedName>
</protein>
<reference evidence="3" key="2">
    <citation type="submission" date="2021-04" db="EMBL/GenBank/DDBJ databases">
        <title>Complete Genome Sequences of Macrococcus spp. from dog and cattle.</title>
        <authorList>
            <person name="Schwendener S."/>
            <person name="Perreten V."/>
        </authorList>
    </citation>
    <scope>NUCLEOTIDE SEQUENCE</scope>
    <source>
        <strain evidence="3">Epi0143-OL</strain>
    </source>
</reference>
<dbReference type="KEGG" id="mequ:KFV11_02755"/>
<evidence type="ECO:0000256" key="1">
    <source>
        <dbReference type="SAM" id="Phobius"/>
    </source>
</evidence>
<sequence length="193" mass="22472">MILLMSISVITVIVLHYLFSRYYAQYFIAYLPAAMTMTALITYPLSGEGNFINRAFLLTIVCQLFVIILLSMRGMLPLTVRCKREWTGLTLVICLLIPLLFSTSDSSVYLSTAYLSISVFITGYILFTLGVIDRPLERSKDSIYRYMTYPVRYGLLLMYSTVILLTFFMPYNYLYILWFLLLILFVLRREQVN</sequence>
<feature type="transmembrane region" description="Helical" evidence="1">
    <location>
        <begin position="171"/>
        <end position="187"/>
    </location>
</feature>
<proteinExistence type="predicted"/>
<feature type="transmembrane region" description="Helical" evidence="1">
    <location>
        <begin position="113"/>
        <end position="132"/>
    </location>
</feature>
<evidence type="ECO:0000313" key="4">
    <source>
        <dbReference type="Proteomes" id="UP000295735"/>
    </source>
</evidence>
<organism evidence="3 5">
    <name type="scientific">Macrococcus equipercicus</name>
    <dbReference type="NCBI Taxonomy" id="69967"/>
    <lineage>
        <taxon>Bacteria</taxon>
        <taxon>Bacillati</taxon>
        <taxon>Bacillota</taxon>
        <taxon>Bacilli</taxon>
        <taxon>Bacillales</taxon>
        <taxon>Staphylococcaceae</taxon>
        <taxon>Macrococcus</taxon>
    </lineage>
</organism>
<dbReference type="Proteomes" id="UP001057381">
    <property type="component" value="Chromosome"/>
</dbReference>
<keyword evidence="4" id="KW-1185">Reference proteome</keyword>
<feature type="transmembrane region" description="Helical" evidence="1">
    <location>
        <begin position="26"/>
        <end position="45"/>
    </location>
</feature>
<evidence type="ECO:0000313" key="5">
    <source>
        <dbReference type="Proteomes" id="UP001057381"/>
    </source>
</evidence>
<feature type="transmembrane region" description="Helical" evidence="1">
    <location>
        <begin position="51"/>
        <end position="72"/>
    </location>
</feature>
<dbReference type="EMBL" id="SCWC02000001">
    <property type="protein sequence ID" value="KAA1042414.1"/>
    <property type="molecule type" value="Genomic_DNA"/>
</dbReference>
<keyword evidence="1" id="KW-0472">Membrane</keyword>
<name>A0A9Q9BNC3_9STAP</name>
<feature type="transmembrane region" description="Helical" evidence="1">
    <location>
        <begin position="84"/>
        <end position="101"/>
    </location>
</feature>
<dbReference type="RefSeq" id="WP_149457966.1">
    <property type="nucleotide sequence ID" value="NZ_CP073809.1"/>
</dbReference>
<dbReference type="AlphaFoldDB" id="A0A9Q9BNC3"/>
<evidence type="ECO:0000313" key="3">
    <source>
        <dbReference type="EMBL" id="UTH14300.1"/>
    </source>
</evidence>
<dbReference type="EMBL" id="CP073809">
    <property type="protein sequence ID" value="UTH14300.1"/>
    <property type="molecule type" value="Genomic_DNA"/>
</dbReference>
<accession>A0A9Q9BNC3</accession>
<dbReference type="Proteomes" id="UP000295735">
    <property type="component" value="Unassembled WGS sequence"/>
</dbReference>
<evidence type="ECO:0000313" key="2">
    <source>
        <dbReference type="EMBL" id="KAA1042414.1"/>
    </source>
</evidence>
<keyword evidence="1" id="KW-0812">Transmembrane</keyword>
<keyword evidence="1" id="KW-1133">Transmembrane helix</keyword>